<organism evidence="1">
    <name type="scientific">marine sediment metagenome</name>
    <dbReference type="NCBI Taxonomy" id="412755"/>
    <lineage>
        <taxon>unclassified sequences</taxon>
        <taxon>metagenomes</taxon>
        <taxon>ecological metagenomes</taxon>
    </lineage>
</organism>
<dbReference type="EMBL" id="LAZR01039191">
    <property type="protein sequence ID" value="KKL17611.1"/>
    <property type="molecule type" value="Genomic_DNA"/>
</dbReference>
<proteinExistence type="predicted"/>
<accession>A0A0F9DIQ5</accession>
<sequence length="482" mass="54458">MGWGTRLKNGVAGFMNTQPAAAPARDRAHRGPSLNVNEIRGMLEAAPGLSQPVWGPEISTVGAYSREGYTSKTFDSPTISFRAQSSALEIDEDVQLSINHLASKITGGSHYVKAANEELIEYFEEFTENLEFDIFDTEAIKELLWYGNAVYKPRLGIQHIRSADDLMHIPISSFVRIWWDRQRIPYKYEFRGAEYQGYHNPSEVIHFKWNPIDASAFGTGFGVSMTSPRFFEMPTPQGDVQKRLPPLLERKYATQFNMQMGEQRYISRNVWSADGASEDERNALQAQIDNLEVGQDVVAGTKIEVQELGSQSKNFNAEQFMDITQGPIMKALNDFRGKESGSSQHSYANAKESAILDEIGLSAFPIAIKTQLNEKLFRPWYESHPMVQMTFLGGLIPVPWEETKFEIQFGDQEKKDIPIEDRIKLIELYKDSDVADPLELVKLFSQAGLGLSKTYDTPEEQMELQMRAAQNKIDNKPEPGGF</sequence>
<dbReference type="AlphaFoldDB" id="A0A0F9DIQ5"/>
<gene>
    <name evidence="1" type="ORF">LCGC14_2483830</name>
</gene>
<name>A0A0F9DIQ5_9ZZZZ</name>
<comment type="caution">
    <text evidence="1">The sequence shown here is derived from an EMBL/GenBank/DDBJ whole genome shotgun (WGS) entry which is preliminary data.</text>
</comment>
<protein>
    <submittedName>
        <fullName evidence="1">Uncharacterized protein</fullName>
    </submittedName>
</protein>
<evidence type="ECO:0000313" key="1">
    <source>
        <dbReference type="EMBL" id="KKL17611.1"/>
    </source>
</evidence>
<feature type="non-terminal residue" evidence="1">
    <location>
        <position position="482"/>
    </location>
</feature>
<reference evidence="1" key="1">
    <citation type="journal article" date="2015" name="Nature">
        <title>Complex archaea that bridge the gap between prokaryotes and eukaryotes.</title>
        <authorList>
            <person name="Spang A."/>
            <person name="Saw J.H."/>
            <person name="Jorgensen S.L."/>
            <person name="Zaremba-Niedzwiedzka K."/>
            <person name="Martijn J."/>
            <person name="Lind A.E."/>
            <person name="van Eijk R."/>
            <person name="Schleper C."/>
            <person name="Guy L."/>
            <person name="Ettema T.J."/>
        </authorList>
    </citation>
    <scope>NUCLEOTIDE SEQUENCE</scope>
</reference>